<dbReference type="Proteomes" id="UP000034785">
    <property type="component" value="Unassembled WGS sequence"/>
</dbReference>
<evidence type="ECO:0000313" key="3">
    <source>
        <dbReference type="Proteomes" id="UP000034785"/>
    </source>
</evidence>
<dbReference type="EMBL" id="LCEJ01000002">
    <property type="protein sequence ID" value="KKS71274.1"/>
    <property type="molecule type" value="Genomic_DNA"/>
</dbReference>
<evidence type="ECO:0000313" key="2">
    <source>
        <dbReference type="EMBL" id="KKS71274.1"/>
    </source>
</evidence>
<protein>
    <submittedName>
        <fullName evidence="2">Universal bacterial protein YeaZ</fullName>
    </submittedName>
</protein>
<dbReference type="Gene3D" id="3.30.420.40">
    <property type="match status" value="1"/>
</dbReference>
<proteinExistence type="predicted"/>
<reference evidence="2 3" key="1">
    <citation type="journal article" date="2015" name="Nature">
        <title>rRNA introns, odd ribosomes, and small enigmatic genomes across a large radiation of phyla.</title>
        <authorList>
            <person name="Brown C.T."/>
            <person name="Hug L.A."/>
            <person name="Thomas B.C."/>
            <person name="Sharon I."/>
            <person name="Castelle C.J."/>
            <person name="Singh A."/>
            <person name="Wilkins M.J."/>
            <person name="Williams K.H."/>
            <person name="Banfield J.F."/>
        </authorList>
    </citation>
    <scope>NUCLEOTIDE SEQUENCE [LARGE SCALE GENOMIC DNA]</scope>
</reference>
<feature type="domain" description="Gcp-like" evidence="1">
    <location>
        <begin position="43"/>
        <end position="95"/>
    </location>
</feature>
<dbReference type="AlphaFoldDB" id="A0A0G1BDM2"/>
<dbReference type="InterPro" id="IPR043129">
    <property type="entry name" value="ATPase_NBD"/>
</dbReference>
<comment type="caution">
    <text evidence="2">The sequence shown here is derived from an EMBL/GenBank/DDBJ whole genome shotgun (WGS) entry which is preliminary data.</text>
</comment>
<dbReference type="Pfam" id="PF00814">
    <property type="entry name" value="TsaD"/>
    <property type="match status" value="1"/>
</dbReference>
<gene>
    <name evidence="2" type="ORF">UV41_C0002G0009</name>
</gene>
<sequence length="108" mass="11752">MILRRSRKLCLHINTKDPKVVTVTLKEGSKISESLSEENEYGSQALLPLIVKLLKPRGFDILDGIEVEEGPGSFTGLRVGASVAQAFGYALNIPVNGKVGKPVNLRYT</sequence>
<dbReference type="SUPFAM" id="SSF53067">
    <property type="entry name" value="Actin-like ATPase domain"/>
    <property type="match status" value="1"/>
</dbReference>
<dbReference type="InterPro" id="IPR000905">
    <property type="entry name" value="Gcp-like_dom"/>
</dbReference>
<accession>A0A0G1BDM2</accession>
<evidence type="ECO:0000259" key="1">
    <source>
        <dbReference type="Pfam" id="PF00814"/>
    </source>
</evidence>
<name>A0A0G1BDM2_9BACT</name>
<dbReference type="PATRIC" id="fig|1618425.3.peg.43"/>
<organism evidence="2 3">
    <name type="scientific">Candidatus Daviesbacteria bacterium GW2011_GWA2_42_7</name>
    <dbReference type="NCBI Taxonomy" id="1618425"/>
    <lineage>
        <taxon>Bacteria</taxon>
        <taxon>Candidatus Daviesiibacteriota</taxon>
    </lineage>
</organism>